<dbReference type="Proteomes" id="UP000591131">
    <property type="component" value="Unassembled WGS sequence"/>
</dbReference>
<dbReference type="InterPro" id="IPR014722">
    <property type="entry name" value="Rib_uL2_dom2"/>
</dbReference>
<dbReference type="InterPro" id="IPR008991">
    <property type="entry name" value="Translation_prot_SH3-like_sf"/>
</dbReference>
<proteinExistence type="inferred from homology"/>
<dbReference type="InterPro" id="IPR041997">
    <property type="entry name" value="Ribosomal_eL6_KOW"/>
</dbReference>
<dbReference type="PROSITE" id="PS01170">
    <property type="entry name" value="RIBOSOMAL_L6E"/>
    <property type="match status" value="1"/>
</dbReference>
<dbReference type="GO" id="GO:0022625">
    <property type="term" value="C:cytosolic large ribosomal subunit"/>
    <property type="evidence" value="ECO:0007669"/>
    <property type="project" value="TreeGrafter"/>
</dbReference>
<dbReference type="EMBL" id="JAAPAO010000662">
    <property type="protein sequence ID" value="KAF4655354.1"/>
    <property type="molecule type" value="Genomic_DNA"/>
</dbReference>
<reference evidence="5 6" key="1">
    <citation type="submission" date="2020-04" db="EMBL/GenBank/DDBJ databases">
        <title>Perkinsus chesapeaki whole genome sequence.</title>
        <authorList>
            <person name="Bogema D.R."/>
        </authorList>
    </citation>
    <scope>NUCLEOTIDE SEQUENCE [LARGE SCALE GENOMIC DNA]</scope>
    <source>
        <strain evidence="5">ATCC PRA-425</strain>
    </source>
</reference>
<dbReference type="GO" id="GO:0003735">
    <property type="term" value="F:structural constituent of ribosome"/>
    <property type="evidence" value="ECO:0007669"/>
    <property type="project" value="InterPro"/>
</dbReference>
<dbReference type="Gene3D" id="2.30.30.30">
    <property type="match status" value="1"/>
</dbReference>
<dbReference type="PANTHER" id="PTHR10715:SF0">
    <property type="entry name" value="LARGE RIBOSOMAL SUBUNIT PROTEIN EL6"/>
    <property type="match status" value="1"/>
</dbReference>
<keyword evidence="2 4" id="KW-0689">Ribosomal protein</keyword>
<sequence>MVKANTSSTTRKLHIRPTKLRSTITPGTVLILLAGPYRGKRVVFLKQLDSGLLLVTGPFRLNGVPLRRANQSYVIATSTKIDISKINTDKFNDEYFSKSYQDKHSGKKTEEEFFALEKESKLSSQFIADQKDMDKSIMSIISKDKMMPRYLRCRFTLSNGMYPHEMKF</sequence>
<dbReference type="InterPro" id="IPR000915">
    <property type="entry name" value="60S_ribosomal_eL6"/>
</dbReference>
<dbReference type="GO" id="GO:0003723">
    <property type="term" value="F:RNA binding"/>
    <property type="evidence" value="ECO:0007669"/>
    <property type="project" value="TreeGrafter"/>
</dbReference>
<dbReference type="GO" id="GO:0000027">
    <property type="term" value="P:ribosomal large subunit assembly"/>
    <property type="evidence" value="ECO:0007669"/>
    <property type="project" value="TreeGrafter"/>
</dbReference>
<protein>
    <recommendedName>
        <fullName evidence="4">60S ribosomal protein L6</fullName>
    </recommendedName>
</protein>
<evidence type="ECO:0000256" key="2">
    <source>
        <dbReference type="ARBA" id="ARBA00022980"/>
    </source>
</evidence>
<evidence type="ECO:0000256" key="3">
    <source>
        <dbReference type="ARBA" id="ARBA00023274"/>
    </source>
</evidence>
<name>A0A7J6L826_PERCH</name>
<dbReference type="SUPFAM" id="SSF50104">
    <property type="entry name" value="Translation proteins SH3-like domain"/>
    <property type="match status" value="1"/>
</dbReference>
<keyword evidence="6" id="KW-1185">Reference proteome</keyword>
<gene>
    <name evidence="5" type="primary">RPL6</name>
    <name evidence="5" type="ORF">FOL47_009473</name>
</gene>
<dbReference type="PANTHER" id="PTHR10715">
    <property type="entry name" value="60S RIBOSOMAL PROTEIN L6"/>
    <property type="match status" value="1"/>
</dbReference>
<keyword evidence="3 4" id="KW-0687">Ribonucleoprotein</keyword>
<dbReference type="FunFam" id="2.30.30.30:FF:000014">
    <property type="entry name" value="60S ribosomal protein L6"/>
    <property type="match status" value="1"/>
</dbReference>
<evidence type="ECO:0000313" key="5">
    <source>
        <dbReference type="EMBL" id="KAF4655354.1"/>
    </source>
</evidence>
<evidence type="ECO:0000256" key="4">
    <source>
        <dbReference type="RuleBase" id="RU000662"/>
    </source>
</evidence>
<organism evidence="5 6">
    <name type="scientific">Perkinsus chesapeaki</name>
    <name type="common">Clam parasite</name>
    <name type="synonym">Perkinsus andrewsi</name>
    <dbReference type="NCBI Taxonomy" id="330153"/>
    <lineage>
        <taxon>Eukaryota</taxon>
        <taxon>Sar</taxon>
        <taxon>Alveolata</taxon>
        <taxon>Perkinsozoa</taxon>
        <taxon>Perkinsea</taxon>
        <taxon>Perkinsida</taxon>
        <taxon>Perkinsidae</taxon>
        <taxon>Perkinsus</taxon>
    </lineage>
</organism>
<comment type="similarity">
    <text evidence="1 4">Belongs to the eukaryotic ribosomal protein eL6 family.</text>
</comment>
<dbReference type="GO" id="GO:0002181">
    <property type="term" value="P:cytoplasmic translation"/>
    <property type="evidence" value="ECO:0007669"/>
    <property type="project" value="TreeGrafter"/>
</dbReference>
<accession>A0A7J6L826</accession>
<dbReference type="InterPro" id="IPR049633">
    <property type="entry name" value="Ribosomal_eL6_CS"/>
</dbReference>
<dbReference type="AlphaFoldDB" id="A0A7J6L826"/>
<dbReference type="CDD" id="cd13156">
    <property type="entry name" value="KOW_RPL6"/>
    <property type="match status" value="1"/>
</dbReference>
<dbReference type="Pfam" id="PF01159">
    <property type="entry name" value="Ribosomal_L6e"/>
    <property type="match status" value="1"/>
</dbReference>
<evidence type="ECO:0000313" key="6">
    <source>
        <dbReference type="Proteomes" id="UP000591131"/>
    </source>
</evidence>
<comment type="caution">
    <text evidence="5">The sequence shown here is derived from an EMBL/GenBank/DDBJ whole genome shotgun (WGS) entry which is preliminary data.</text>
</comment>
<dbReference type="OrthoDB" id="2436667at2759"/>
<evidence type="ECO:0000256" key="1">
    <source>
        <dbReference type="ARBA" id="ARBA00010592"/>
    </source>
</evidence>